<accession>A0A9J7N5U0</accession>
<dbReference type="GeneID" id="118425712"/>
<sequence>MMSQPRTTPSLLLLPLLLWLPWLPHILGQNVPFEYHEYSQVTQVLREFHQNYSDITHLYSIGRSVQGRELWVIAISDNPTVHEVGEPEVQYVGNIHGNEVIGKEMLLHLLEYLTDGYGNNDTISGYLNTTRVHILPAMNPDGLQGSLEGDCYSSIGRENARSYDLNRNFPDKFEVNTQPIQPETEAIMNWTRNIPFSLSAIFHGGAMVANYPWDNTPYGQSGPSIYSRSPDDDIYRHLALTYSQNHGNMHEGDVCSGDFFEDGISNGADWYPLRGGMQDWVYIHGDCLTITLEVSCCKYPTQDKLRDHWVWNKNSLIELLLQVHRGIKGQVFINGTDTPVSGATVTIGDRDNSFHTTSAGEFWRILIPGQYSVTVSKAGYSSETRTVTVPGNLTFSAVIEDFYLVENGTNSALNASESTTGEYTTETSPTATVGREARHLAGNGCRLQMADYLVTLLNGALIMLICINHVLYTD</sequence>
<evidence type="ECO:0000256" key="11">
    <source>
        <dbReference type="SAM" id="Phobius"/>
    </source>
</evidence>
<keyword evidence="11" id="KW-0472">Membrane</keyword>
<keyword evidence="4" id="KW-0645">Protease</keyword>
<keyword evidence="8" id="KW-0482">Metalloprotease</keyword>
<keyword evidence="5" id="KW-0479">Metal-binding</keyword>
<keyword evidence="6" id="KW-0378">Hydrolase</keyword>
<keyword evidence="12" id="KW-0732">Signal</keyword>
<dbReference type="PROSITE" id="PS00132">
    <property type="entry name" value="CARBOXYPEPT_ZN_1"/>
    <property type="match status" value="1"/>
</dbReference>
<dbReference type="KEGG" id="bfo:118425712"/>
<keyword evidence="11" id="KW-1133">Transmembrane helix</keyword>
<evidence type="ECO:0000256" key="6">
    <source>
        <dbReference type="ARBA" id="ARBA00022801"/>
    </source>
</evidence>
<evidence type="ECO:0000256" key="4">
    <source>
        <dbReference type="ARBA" id="ARBA00022670"/>
    </source>
</evidence>
<dbReference type="SUPFAM" id="SSF53187">
    <property type="entry name" value="Zn-dependent exopeptidases"/>
    <property type="match status" value="1"/>
</dbReference>
<keyword evidence="14" id="KW-1185">Reference proteome</keyword>
<dbReference type="SMART" id="SM00631">
    <property type="entry name" value="Zn_pept"/>
    <property type="match status" value="1"/>
</dbReference>
<organism evidence="14 15">
    <name type="scientific">Branchiostoma floridae</name>
    <name type="common">Florida lancelet</name>
    <name type="synonym">Amphioxus</name>
    <dbReference type="NCBI Taxonomy" id="7739"/>
    <lineage>
        <taxon>Eukaryota</taxon>
        <taxon>Metazoa</taxon>
        <taxon>Chordata</taxon>
        <taxon>Cephalochordata</taxon>
        <taxon>Leptocardii</taxon>
        <taxon>Amphioxiformes</taxon>
        <taxon>Branchiostomatidae</taxon>
        <taxon>Branchiostoma</taxon>
    </lineage>
</organism>
<name>A0A9J7N5U0_BRAFL</name>
<dbReference type="GO" id="GO:0006518">
    <property type="term" value="P:peptide metabolic process"/>
    <property type="evidence" value="ECO:0000318"/>
    <property type="project" value="GO_Central"/>
</dbReference>
<evidence type="ECO:0000256" key="7">
    <source>
        <dbReference type="ARBA" id="ARBA00022833"/>
    </source>
</evidence>
<dbReference type="FunFam" id="3.40.630.10:FF:000020">
    <property type="entry name" value="Carboxypeptidase D"/>
    <property type="match status" value="1"/>
</dbReference>
<keyword evidence="9" id="KW-0325">Glycoprotein</keyword>
<evidence type="ECO:0000256" key="5">
    <source>
        <dbReference type="ARBA" id="ARBA00022723"/>
    </source>
</evidence>
<feature type="active site" description="Proton donor/acceptor" evidence="10">
    <location>
        <position position="293"/>
    </location>
</feature>
<dbReference type="FunFam" id="2.60.40.1120:FF:000019">
    <property type="entry name" value="Carboxypeptidase D"/>
    <property type="match status" value="1"/>
</dbReference>
<dbReference type="SUPFAM" id="SSF49464">
    <property type="entry name" value="Carboxypeptidase regulatory domain-like"/>
    <property type="match status" value="1"/>
</dbReference>
<dbReference type="Pfam" id="PF00246">
    <property type="entry name" value="Peptidase_M14"/>
    <property type="match status" value="1"/>
</dbReference>
<dbReference type="PRINTS" id="PR00765">
    <property type="entry name" value="CRBOXYPTASEA"/>
</dbReference>
<feature type="transmembrane region" description="Helical" evidence="11">
    <location>
        <begin position="452"/>
        <end position="472"/>
    </location>
</feature>
<evidence type="ECO:0000313" key="15">
    <source>
        <dbReference type="RefSeq" id="XP_035690646.1"/>
    </source>
</evidence>
<dbReference type="CDD" id="cd03858">
    <property type="entry name" value="M14_CP_N-E_like"/>
    <property type="match status" value="1"/>
</dbReference>
<keyword evidence="7" id="KW-0862">Zinc</keyword>
<dbReference type="PROSITE" id="PS52035">
    <property type="entry name" value="PEPTIDASE_M14"/>
    <property type="match status" value="1"/>
</dbReference>
<feature type="signal peptide" evidence="12">
    <location>
        <begin position="1"/>
        <end position="28"/>
    </location>
</feature>
<keyword evidence="11" id="KW-0812">Transmembrane</keyword>
<evidence type="ECO:0000256" key="2">
    <source>
        <dbReference type="ARBA" id="ARBA00005988"/>
    </source>
</evidence>
<evidence type="ECO:0000256" key="3">
    <source>
        <dbReference type="ARBA" id="ARBA00022645"/>
    </source>
</evidence>
<feature type="chain" id="PRO_5039938067" evidence="12">
    <location>
        <begin position="29"/>
        <end position="474"/>
    </location>
</feature>
<dbReference type="GO" id="GO:0008270">
    <property type="term" value="F:zinc ion binding"/>
    <property type="evidence" value="ECO:0007669"/>
    <property type="project" value="InterPro"/>
</dbReference>
<dbReference type="PANTHER" id="PTHR11532:SF84">
    <property type="entry name" value="CARBOXYPEPTIDASE M"/>
    <property type="match status" value="1"/>
</dbReference>
<dbReference type="RefSeq" id="XP_035690646.1">
    <property type="nucleotide sequence ID" value="XM_035834753.1"/>
</dbReference>
<protein>
    <submittedName>
        <fullName evidence="15">Carboxypeptidase D-like isoform X1</fullName>
    </submittedName>
</protein>
<comment type="cofactor">
    <cofactor evidence="1">
        <name>Zn(2+)</name>
        <dbReference type="ChEBI" id="CHEBI:29105"/>
    </cofactor>
</comment>
<dbReference type="Gene3D" id="3.40.630.10">
    <property type="entry name" value="Zn peptidases"/>
    <property type="match status" value="1"/>
</dbReference>
<feature type="domain" description="Peptidase M14" evidence="13">
    <location>
        <begin position="34"/>
        <end position="323"/>
    </location>
</feature>
<dbReference type="Gene3D" id="2.60.40.1120">
    <property type="entry name" value="Carboxypeptidase-like, regulatory domain"/>
    <property type="match status" value="1"/>
</dbReference>
<dbReference type="GO" id="GO:0016485">
    <property type="term" value="P:protein processing"/>
    <property type="evidence" value="ECO:0000318"/>
    <property type="project" value="GO_Central"/>
</dbReference>
<evidence type="ECO:0000256" key="8">
    <source>
        <dbReference type="ARBA" id="ARBA00023049"/>
    </source>
</evidence>
<dbReference type="PANTHER" id="PTHR11532">
    <property type="entry name" value="PROTEASE M14 CARBOXYPEPTIDASE"/>
    <property type="match status" value="1"/>
</dbReference>
<dbReference type="InterPro" id="IPR057247">
    <property type="entry name" value="CARBOXYPEPT_ZN_2"/>
</dbReference>
<reference evidence="14" key="1">
    <citation type="journal article" date="2020" name="Nat. Ecol. Evol.">
        <title>Deeply conserved synteny resolves early events in vertebrate evolution.</title>
        <authorList>
            <person name="Simakov O."/>
            <person name="Marletaz F."/>
            <person name="Yue J.X."/>
            <person name="O'Connell B."/>
            <person name="Jenkins J."/>
            <person name="Brandt A."/>
            <person name="Calef R."/>
            <person name="Tung C.H."/>
            <person name="Huang T.K."/>
            <person name="Schmutz J."/>
            <person name="Satoh N."/>
            <person name="Yu J.K."/>
            <person name="Putnam N.H."/>
            <person name="Green R.E."/>
            <person name="Rokhsar D.S."/>
        </authorList>
    </citation>
    <scope>NUCLEOTIDE SEQUENCE [LARGE SCALE GENOMIC DNA]</scope>
    <source>
        <strain evidence="14">S238N-H82</strain>
    </source>
</reference>
<evidence type="ECO:0000256" key="9">
    <source>
        <dbReference type="ARBA" id="ARBA00023180"/>
    </source>
</evidence>
<dbReference type="PROSITE" id="PS00133">
    <property type="entry name" value="CARBOXYPEPT_ZN_2"/>
    <property type="match status" value="1"/>
</dbReference>
<dbReference type="OMA" id="GHEPYLT"/>
<dbReference type="OrthoDB" id="10249045at2759"/>
<dbReference type="InterPro" id="IPR057246">
    <property type="entry name" value="CARBOXYPEPT_ZN_1"/>
</dbReference>
<evidence type="ECO:0000259" key="13">
    <source>
        <dbReference type="PROSITE" id="PS52035"/>
    </source>
</evidence>
<evidence type="ECO:0000313" key="14">
    <source>
        <dbReference type="Proteomes" id="UP000001554"/>
    </source>
</evidence>
<comment type="similarity">
    <text evidence="2 10">Belongs to the peptidase M14 family.</text>
</comment>
<gene>
    <name evidence="15" type="primary">LOC118425712</name>
</gene>
<reference evidence="15" key="2">
    <citation type="submission" date="2025-08" db="UniProtKB">
        <authorList>
            <consortium name="RefSeq"/>
        </authorList>
    </citation>
    <scope>IDENTIFICATION</scope>
    <source>
        <strain evidence="15">S238N-H82</strain>
        <tissue evidence="15">Testes</tissue>
    </source>
</reference>
<proteinExistence type="inferred from homology"/>
<dbReference type="GO" id="GO:0004181">
    <property type="term" value="F:metallocarboxypeptidase activity"/>
    <property type="evidence" value="ECO:0000318"/>
    <property type="project" value="GO_Central"/>
</dbReference>
<evidence type="ECO:0000256" key="10">
    <source>
        <dbReference type="PROSITE-ProRule" id="PRU01379"/>
    </source>
</evidence>
<evidence type="ECO:0000256" key="12">
    <source>
        <dbReference type="SAM" id="SignalP"/>
    </source>
</evidence>
<dbReference type="InterPro" id="IPR000834">
    <property type="entry name" value="Peptidase_M14"/>
</dbReference>
<keyword evidence="3" id="KW-0121">Carboxypeptidase</keyword>
<dbReference type="Proteomes" id="UP000001554">
    <property type="component" value="Chromosome 11"/>
</dbReference>
<dbReference type="GO" id="GO:0005615">
    <property type="term" value="C:extracellular space"/>
    <property type="evidence" value="ECO:0000318"/>
    <property type="project" value="GO_Central"/>
</dbReference>
<dbReference type="CDD" id="cd11308">
    <property type="entry name" value="Peptidase_M14NE-CP-C_like"/>
    <property type="match status" value="1"/>
</dbReference>
<dbReference type="AlphaFoldDB" id="A0A9J7N5U0"/>
<dbReference type="InterPro" id="IPR008969">
    <property type="entry name" value="CarboxyPept-like_regulatory"/>
</dbReference>
<dbReference type="InterPro" id="IPR050753">
    <property type="entry name" value="Peptidase_M14_domain"/>
</dbReference>
<evidence type="ECO:0000256" key="1">
    <source>
        <dbReference type="ARBA" id="ARBA00001947"/>
    </source>
</evidence>
<dbReference type="Pfam" id="PF13620">
    <property type="entry name" value="CarboxypepD_reg"/>
    <property type="match status" value="1"/>
</dbReference>